<dbReference type="AlphaFoldDB" id="A0A7I4YRF0"/>
<evidence type="ECO:0000313" key="2">
    <source>
        <dbReference type="WBParaSite" id="HCON_00131240-00001"/>
    </source>
</evidence>
<dbReference type="Proteomes" id="UP000025227">
    <property type="component" value="Unplaced"/>
</dbReference>
<protein>
    <submittedName>
        <fullName evidence="2">Transposase</fullName>
    </submittedName>
</protein>
<sequence>MRCSDDRWTRAATDWIPQDIKRTLERPPARWSDLFTKALNERNVKPRVPEAKTFTGPLLLVTGTNGALLAPANGDITDDTGECHDTRQSEHPRSALVGNKSFCPGWLTALTWEIHEEDL</sequence>
<proteinExistence type="predicted"/>
<evidence type="ECO:0000313" key="1">
    <source>
        <dbReference type="Proteomes" id="UP000025227"/>
    </source>
</evidence>
<dbReference type="OrthoDB" id="407509at2759"/>
<accession>A0A7I4YRF0</accession>
<organism evidence="1 2">
    <name type="scientific">Haemonchus contortus</name>
    <name type="common">Barber pole worm</name>
    <dbReference type="NCBI Taxonomy" id="6289"/>
    <lineage>
        <taxon>Eukaryota</taxon>
        <taxon>Metazoa</taxon>
        <taxon>Ecdysozoa</taxon>
        <taxon>Nematoda</taxon>
        <taxon>Chromadorea</taxon>
        <taxon>Rhabditida</taxon>
        <taxon>Rhabditina</taxon>
        <taxon>Rhabditomorpha</taxon>
        <taxon>Strongyloidea</taxon>
        <taxon>Trichostrongylidae</taxon>
        <taxon>Haemonchus</taxon>
    </lineage>
</organism>
<name>A0A7I4YRF0_HAECO</name>
<reference evidence="2" key="1">
    <citation type="submission" date="2020-12" db="UniProtKB">
        <authorList>
            <consortium name="WormBaseParasite"/>
        </authorList>
    </citation>
    <scope>IDENTIFICATION</scope>
    <source>
        <strain evidence="2">MHco3</strain>
    </source>
</reference>
<keyword evidence="1" id="KW-1185">Reference proteome</keyword>
<dbReference type="WBParaSite" id="HCON_00131240-00001">
    <property type="protein sequence ID" value="HCON_00131240-00001"/>
    <property type="gene ID" value="HCON_00131240"/>
</dbReference>